<keyword evidence="2" id="KW-1185">Reference proteome</keyword>
<comment type="caution">
    <text evidence="1">The sequence shown here is derived from an EMBL/GenBank/DDBJ whole genome shotgun (WGS) entry which is preliminary data.</text>
</comment>
<gene>
    <name evidence="1" type="ORF">Pla52n_68940</name>
</gene>
<reference evidence="1 2" key="1">
    <citation type="submission" date="2019-02" db="EMBL/GenBank/DDBJ databases">
        <title>Deep-cultivation of Planctomycetes and their phenomic and genomic characterization uncovers novel biology.</title>
        <authorList>
            <person name="Wiegand S."/>
            <person name="Jogler M."/>
            <person name="Boedeker C."/>
            <person name="Pinto D."/>
            <person name="Vollmers J."/>
            <person name="Rivas-Marin E."/>
            <person name="Kohn T."/>
            <person name="Peeters S.H."/>
            <person name="Heuer A."/>
            <person name="Rast P."/>
            <person name="Oberbeckmann S."/>
            <person name="Bunk B."/>
            <person name="Jeske O."/>
            <person name="Meyerdierks A."/>
            <person name="Storesund J.E."/>
            <person name="Kallscheuer N."/>
            <person name="Luecker S."/>
            <person name="Lage O.M."/>
            <person name="Pohl T."/>
            <person name="Merkel B.J."/>
            <person name="Hornburger P."/>
            <person name="Mueller R.-W."/>
            <person name="Bruemmer F."/>
            <person name="Labrenz M."/>
            <person name="Spormann A.M."/>
            <person name="Op Den Camp H."/>
            <person name="Overmann J."/>
            <person name="Amann R."/>
            <person name="Jetten M.S.M."/>
            <person name="Mascher T."/>
            <person name="Medema M.H."/>
            <person name="Devos D.P."/>
            <person name="Kaster A.-K."/>
            <person name="Ovreas L."/>
            <person name="Rohde M."/>
            <person name="Galperin M.Y."/>
            <person name="Jogler C."/>
        </authorList>
    </citation>
    <scope>NUCLEOTIDE SEQUENCE [LARGE SCALE GENOMIC DNA]</scope>
    <source>
        <strain evidence="1 2">Pla52n</strain>
    </source>
</reference>
<sequence>MRFASVFDSAEASFAPPPPLARDLLLDRQATNQVFKATFDSEPGAVGSSSDLSDYTVSITLRLSGYETTSILFIERIRKIPCLSFHLVKAINRHGELARTNQRSHHRDDWFSFGQAS</sequence>
<accession>A0A5C5ZQT6</accession>
<evidence type="ECO:0000313" key="2">
    <source>
        <dbReference type="Proteomes" id="UP000320176"/>
    </source>
</evidence>
<proteinExistence type="predicted"/>
<name>A0A5C5ZQT6_9BACT</name>
<dbReference type="AlphaFoldDB" id="A0A5C5ZQT6"/>
<organism evidence="1 2">
    <name type="scientific">Stieleria varia</name>
    <dbReference type="NCBI Taxonomy" id="2528005"/>
    <lineage>
        <taxon>Bacteria</taxon>
        <taxon>Pseudomonadati</taxon>
        <taxon>Planctomycetota</taxon>
        <taxon>Planctomycetia</taxon>
        <taxon>Pirellulales</taxon>
        <taxon>Pirellulaceae</taxon>
        <taxon>Stieleria</taxon>
    </lineage>
</organism>
<protein>
    <submittedName>
        <fullName evidence="1">Uncharacterized protein</fullName>
    </submittedName>
</protein>
<dbReference type="Proteomes" id="UP000320176">
    <property type="component" value="Unassembled WGS sequence"/>
</dbReference>
<dbReference type="EMBL" id="SJPN01000027">
    <property type="protein sequence ID" value="TWT89161.1"/>
    <property type="molecule type" value="Genomic_DNA"/>
</dbReference>
<evidence type="ECO:0000313" key="1">
    <source>
        <dbReference type="EMBL" id="TWT89161.1"/>
    </source>
</evidence>